<dbReference type="OrthoDB" id="5990365at2759"/>
<dbReference type="InterPro" id="IPR017452">
    <property type="entry name" value="GPCR_Rhodpsn_7TM"/>
</dbReference>
<sequence length="282" mass="32080">MAGNIADKDLIQSLSWLRKLLPLCILIVVANLIALAVFLKRSLLVKKSTYLLVNLTIADLLVGFSGVILEVLWKIFPSLEYTYMHMIYGGFVVFSTSSSILTLAVISVERVIAVFWPFHHRLAKRWHFLTTIGFVWLLSVVAGITYSFFCRAISNKRLSAEVNYSIISVASLSTILASYLSIWIKMTFFTKFRRSRTIQENSKLTKTLFIVTLVSLGTWMPRTVADIVLLLEVDTIVSKIEVYQVVYIVFLSNSFLNLAVYLFKMPEFTKELRNLCICGKCT</sequence>
<dbReference type="GO" id="GO:0004930">
    <property type="term" value="F:G protein-coupled receptor activity"/>
    <property type="evidence" value="ECO:0007669"/>
    <property type="project" value="UniProtKB-KW"/>
</dbReference>
<evidence type="ECO:0000256" key="8">
    <source>
        <dbReference type="ARBA" id="ARBA00023180"/>
    </source>
</evidence>
<dbReference type="PRINTS" id="PR00237">
    <property type="entry name" value="GPCRRHODOPSN"/>
</dbReference>
<dbReference type="GO" id="GO:0005886">
    <property type="term" value="C:plasma membrane"/>
    <property type="evidence" value="ECO:0007669"/>
    <property type="project" value="UniProtKB-SubCell"/>
</dbReference>
<evidence type="ECO:0000256" key="1">
    <source>
        <dbReference type="ARBA" id="ARBA00004651"/>
    </source>
</evidence>
<dbReference type="PANTHER" id="PTHR24246">
    <property type="entry name" value="OLFACTORY RECEPTOR AND ADENOSINE RECEPTOR"/>
    <property type="match status" value="1"/>
</dbReference>
<dbReference type="Proteomes" id="UP000515163">
    <property type="component" value="Unplaced"/>
</dbReference>
<protein>
    <submittedName>
        <fullName evidence="13">Melatonin receptor type 1B-like</fullName>
    </submittedName>
</protein>
<feature type="transmembrane region" description="Helical" evidence="10">
    <location>
        <begin position="242"/>
        <end position="263"/>
    </location>
</feature>
<evidence type="ECO:0000256" key="6">
    <source>
        <dbReference type="ARBA" id="ARBA00023136"/>
    </source>
</evidence>
<keyword evidence="7" id="KW-0675">Receptor</keyword>
<feature type="transmembrane region" description="Helical" evidence="10">
    <location>
        <begin position="85"/>
        <end position="106"/>
    </location>
</feature>
<keyword evidence="9" id="KW-0807">Transducer</keyword>
<proteinExistence type="predicted"/>
<feature type="transmembrane region" description="Helical" evidence="10">
    <location>
        <begin position="20"/>
        <end position="39"/>
    </location>
</feature>
<evidence type="ECO:0000256" key="5">
    <source>
        <dbReference type="ARBA" id="ARBA00023040"/>
    </source>
</evidence>
<keyword evidence="12" id="KW-1185">Reference proteome</keyword>
<keyword evidence="4 10" id="KW-1133">Transmembrane helix</keyword>
<dbReference type="CDD" id="cd00637">
    <property type="entry name" value="7tm_classA_rhodopsin-like"/>
    <property type="match status" value="1"/>
</dbReference>
<dbReference type="AlphaFoldDB" id="A0A6P8IDH7"/>
<feature type="domain" description="G-protein coupled receptors family 1 profile" evidence="11">
    <location>
        <begin position="30"/>
        <end position="261"/>
    </location>
</feature>
<reference evidence="13" key="1">
    <citation type="submission" date="2025-08" db="UniProtKB">
        <authorList>
            <consortium name="RefSeq"/>
        </authorList>
    </citation>
    <scope>IDENTIFICATION</scope>
    <source>
        <tissue evidence="13">Tentacle</tissue>
    </source>
</reference>
<evidence type="ECO:0000256" key="2">
    <source>
        <dbReference type="ARBA" id="ARBA00022475"/>
    </source>
</evidence>
<evidence type="ECO:0000256" key="3">
    <source>
        <dbReference type="ARBA" id="ARBA00022692"/>
    </source>
</evidence>
<name>A0A6P8IDH7_ACTTE</name>
<feature type="transmembrane region" description="Helical" evidence="10">
    <location>
        <begin position="126"/>
        <end position="149"/>
    </location>
</feature>
<keyword evidence="3 10" id="KW-0812">Transmembrane</keyword>
<keyword evidence="8" id="KW-0325">Glycoprotein</keyword>
<dbReference type="RefSeq" id="XP_031564292.1">
    <property type="nucleotide sequence ID" value="XM_031708432.1"/>
</dbReference>
<dbReference type="SMART" id="SM01381">
    <property type="entry name" value="7TM_GPCR_Srsx"/>
    <property type="match status" value="1"/>
</dbReference>
<keyword evidence="5" id="KW-0297">G-protein coupled receptor</keyword>
<evidence type="ECO:0000259" key="11">
    <source>
        <dbReference type="PROSITE" id="PS50262"/>
    </source>
</evidence>
<gene>
    <name evidence="13" type="primary">LOC116299713</name>
</gene>
<dbReference type="PANTHER" id="PTHR24246:SF27">
    <property type="entry name" value="ADENOSINE RECEPTOR, ISOFORM A"/>
    <property type="match status" value="1"/>
</dbReference>
<evidence type="ECO:0000313" key="13">
    <source>
        <dbReference type="RefSeq" id="XP_031564292.1"/>
    </source>
</evidence>
<evidence type="ECO:0000256" key="4">
    <source>
        <dbReference type="ARBA" id="ARBA00022989"/>
    </source>
</evidence>
<evidence type="ECO:0000256" key="10">
    <source>
        <dbReference type="SAM" id="Phobius"/>
    </source>
</evidence>
<dbReference type="InParanoid" id="A0A6P8IDH7"/>
<dbReference type="SUPFAM" id="SSF81321">
    <property type="entry name" value="Family A G protein-coupled receptor-like"/>
    <property type="match status" value="1"/>
</dbReference>
<keyword evidence="2" id="KW-1003">Cell membrane</keyword>
<keyword evidence="6 10" id="KW-0472">Membrane</keyword>
<evidence type="ECO:0000256" key="9">
    <source>
        <dbReference type="ARBA" id="ARBA00023224"/>
    </source>
</evidence>
<organism evidence="12 13">
    <name type="scientific">Actinia tenebrosa</name>
    <name type="common">Australian red waratah sea anemone</name>
    <dbReference type="NCBI Taxonomy" id="6105"/>
    <lineage>
        <taxon>Eukaryota</taxon>
        <taxon>Metazoa</taxon>
        <taxon>Cnidaria</taxon>
        <taxon>Anthozoa</taxon>
        <taxon>Hexacorallia</taxon>
        <taxon>Actiniaria</taxon>
        <taxon>Actiniidae</taxon>
        <taxon>Actinia</taxon>
    </lineage>
</organism>
<dbReference type="PROSITE" id="PS50262">
    <property type="entry name" value="G_PROTEIN_RECEP_F1_2"/>
    <property type="match status" value="1"/>
</dbReference>
<dbReference type="GeneID" id="116299713"/>
<dbReference type="KEGG" id="aten:116299713"/>
<dbReference type="Pfam" id="PF00001">
    <property type="entry name" value="7tm_1"/>
    <property type="match status" value="1"/>
</dbReference>
<comment type="subcellular location">
    <subcellularLocation>
        <location evidence="1">Cell membrane</location>
        <topology evidence="1">Multi-pass membrane protein</topology>
    </subcellularLocation>
</comment>
<evidence type="ECO:0000256" key="7">
    <source>
        <dbReference type="ARBA" id="ARBA00023170"/>
    </source>
</evidence>
<evidence type="ECO:0000313" key="12">
    <source>
        <dbReference type="Proteomes" id="UP000515163"/>
    </source>
</evidence>
<dbReference type="Gene3D" id="1.20.1070.10">
    <property type="entry name" value="Rhodopsin 7-helix transmembrane proteins"/>
    <property type="match status" value="1"/>
</dbReference>
<dbReference type="InterPro" id="IPR000276">
    <property type="entry name" value="GPCR_Rhodpsn"/>
</dbReference>
<feature type="transmembrane region" description="Helical" evidence="10">
    <location>
        <begin position="51"/>
        <end position="73"/>
    </location>
</feature>
<feature type="transmembrane region" description="Helical" evidence="10">
    <location>
        <begin position="204"/>
        <end position="222"/>
    </location>
</feature>
<accession>A0A6P8IDH7</accession>
<feature type="transmembrane region" description="Helical" evidence="10">
    <location>
        <begin position="164"/>
        <end position="184"/>
    </location>
</feature>